<dbReference type="Gene3D" id="3.30.479.30">
    <property type="entry name" value="Band 7 domain"/>
    <property type="match status" value="1"/>
</dbReference>
<dbReference type="SUPFAM" id="SSF117892">
    <property type="entry name" value="Band 7/SPFH domain"/>
    <property type="match status" value="1"/>
</dbReference>
<evidence type="ECO:0000313" key="10">
    <source>
        <dbReference type="Proteomes" id="UP000218542"/>
    </source>
</evidence>
<comment type="similarity">
    <text evidence="2 6">Belongs to the band 7/mec-2 family. HflC subfamily.</text>
</comment>
<dbReference type="AlphaFoldDB" id="A0A286TW24"/>
<organism evidence="9 10">
    <name type="scientific">Candidatus Scalindua japonica</name>
    <dbReference type="NCBI Taxonomy" id="1284222"/>
    <lineage>
        <taxon>Bacteria</taxon>
        <taxon>Pseudomonadati</taxon>
        <taxon>Planctomycetota</taxon>
        <taxon>Candidatus Brocadiia</taxon>
        <taxon>Candidatus Brocadiales</taxon>
        <taxon>Candidatus Scalinduaceae</taxon>
        <taxon>Candidatus Scalindua</taxon>
    </lineage>
</organism>
<protein>
    <recommendedName>
        <fullName evidence="6">Protein HflC</fullName>
    </recommendedName>
</protein>
<comment type="caution">
    <text evidence="9">The sequence shown here is derived from an EMBL/GenBank/DDBJ whole genome shotgun (WGS) entry which is preliminary data.</text>
</comment>
<dbReference type="GO" id="GO:0008233">
    <property type="term" value="F:peptidase activity"/>
    <property type="evidence" value="ECO:0007669"/>
    <property type="project" value="UniProtKB-KW"/>
</dbReference>
<evidence type="ECO:0000256" key="4">
    <source>
        <dbReference type="ARBA" id="ARBA00022989"/>
    </source>
</evidence>
<gene>
    <name evidence="9" type="ORF">SCALIN_C05_0172</name>
</gene>
<dbReference type="OrthoDB" id="9809197at2"/>
<keyword evidence="3 7" id="KW-0812">Transmembrane</keyword>
<feature type="domain" description="Band 7" evidence="8">
    <location>
        <begin position="28"/>
        <end position="216"/>
    </location>
</feature>
<dbReference type="NCBIfam" id="TIGR01932">
    <property type="entry name" value="hflC"/>
    <property type="match status" value="1"/>
</dbReference>
<evidence type="ECO:0000313" key="9">
    <source>
        <dbReference type="EMBL" id="GAX60087.1"/>
    </source>
</evidence>
<comment type="function">
    <text evidence="6">HflC and HflK could regulate a protease.</text>
</comment>
<sequence length="320" mass="36937">MNEMKQKAQVYITVAIIAVVAIIIIASSSFYVVDIKSQCVITEFGKPKKVVTEPGLKVKTPFIQKTKYFEKRIIEWDGEPSDILTRDKENIGINTWARWKIVDPLKFYTSIGTEDRGQGVLDEVIGSAVKNIVSSYPLNEMLRNTNRKLEYTTVELEKAEMDKKVHISHGRASLVGEINKMANEGLRDRYGMELVDVRIKHINYIPAVIPKIFDRMRSERIRIANKYESEGRREEAEIMGYMKKELEKIESEGYKIATETRGEADAEAVKIYADAYGKDPDFYSFTKTLETYEKTVDDNTRLYLSTDSDYYKYIDSFMEK</sequence>
<dbReference type="CDD" id="cd03405">
    <property type="entry name" value="SPFH_HflC"/>
    <property type="match status" value="1"/>
</dbReference>
<dbReference type="PANTHER" id="PTHR42911:SF1">
    <property type="entry name" value="MODULATOR OF FTSH PROTEASE HFLC"/>
    <property type="match status" value="1"/>
</dbReference>
<feature type="transmembrane region" description="Helical" evidence="7">
    <location>
        <begin position="12"/>
        <end position="33"/>
    </location>
</feature>
<evidence type="ECO:0000256" key="5">
    <source>
        <dbReference type="ARBA" id="ARBA00023136"/>
    </source>
</evidence>
<dbReference type="PIRSF" id="PIRSF005651">
    <property type="entry name" value="HflC"/>
    <property type="match status" value="1"/>
</dbReference>
<reference evidence="10" key="1">
    <citation type="journal article" date="2017" name="Environ. Microbiol. Rep.">
        <title>Genetic Diversity of Marine Anaerobic Ammonium-Oxidizing Bacteria as Revealed by Genomic and Proteomic Analyses of 'Candidatus Scalindua japonica'.</title>
        <authorList>
            <person name="Oshiki M."/>
            <person name="Mizuto K."/>
            <person name="Kimura Z."/>
            <person name="Kindaichi T."/>
            <person name="Satoh H."/>
            <person name="Okabe S."/>
        </authorList>
    </citation>
    <scope>NUCLEOTIDE SEQUENCE [LARGE SCALE GENOMIC DNA]</scope>
    <source>
        <strain evidence="10">husup-a2</strain>
    </source>
</reference>
<keyword evidence="5 7" id="KW-0472">Membrane</keyword>
<keyword evidence="9" id="KW-0645">Protease</keyword>
<evidence type="ECO:0000256" key="6">
    <source>
        <dbReference type="PIRNR" id="PIRNR005651"/>
    </source>
</evidence>
<dbReference type="GO" id="GO:0016020">
    <property type="term" value="C:membrane"/>
    <property type="evidence" value="ECO:0007669"/>
    <property type="project" value="UniProtKB-SubCell"/>
</dbReference>
<evidence type="ECO:0000259" key="8">
    <source>
        <dbReference type="SMART" id="SM00244"/>
    </source>
</evidence>
<keyword evidence="9" id="KW-0378">Hydrolase</keyword>
<dbReference type="SMART" id="SM00244">
    <property type="entry name" value="PHB"/>
    <property type="match status" value="1"/>
</dbReference>
<dbReference type="InterPro" id="IPR001107">
    <property type="entry name" value="Band_7"/>
</dbReference>
<evidence type="ECO:0000256" key="1">
    <source>
        <dbReference type="ARBA" id="ARBA00004167"/>
    </source>
</evidence>
<dbReference type="InterPro" id="IPR010200">
    <property type="entry name" value="HflC"/>
</dbReference>
<dbReference type="RefSeq" id="WP_096893336.1">
    <property type="nucleotide sequence ID" value="NZ_BAOS01000005.1"/>
</dbReference>
<keyword evidence="4 7" id="KW-1133">Transmembrane helix</keyword>
<dbReference type="Pfam" id="PF01145">
    <property type="entry name" value="Band_7"/>
    <property type="match status" value="1"/>
</dbReference>
<dbReference type="EMBL" id="BAOS01000005">
    <property type="protein sequence ID" value="GAX60087.1"/>
    <property type="molecule type" value="Genomic_DNA"/>
</dbReference>
<evidence type="ECO:0000256" key="7">
    <source>
        <dbReference type="SAM" id="Phobius"/>
    </source>
</evidence>
<proteinExistence type="inferred from homology"/>
<accession>A0A286TW24</accession>
<dbReference type="Proteomes" id="UP000218542">
    <property type="component" value="Unassembled WGS sequence"/>
</dbReference>
<name>A0A286TW24_9BACT</name>
<evidence type="ECO:0000256" key="3">
    <source>
        <dbReference type="ARBA" id="ARBA00022692"/>
    </source>
</evidence>
<dbReference type="GO" id="GO:0006508">
    <property type="term" value="P:proteolysis"/>
    <property type="evidence" value="ECO:0007669"/>
    <property type="project" value="UniProtKB-KW"/>
</dbReference>
<keyword evidence="10" id="KW-1185">Reference proteome</keyword>
<dbReference type="PANTHER" id="PTHR42911">
    <property type="entry name" value="MODULATOR OF FTSH PROTEASE HFLC"/>
    <property type="match status" value="1"/>
</dbReference>
<comment type="subcellular location">
    <subcellularLocation>
        <location evidence="1">Membrane</location>
        <topology evidence="1">Single-pass membrane protein</topology>
    </subcellularLocation>
</comment>
<dbReference type="InterPro" id="IPR036013">
    <property type="entry name" value="Band_7/SPFH_dom_sf"/>
</dbReference>
<evidence type="ECO:0000256" key="2">
    <source>
        <dbReference type="ARBA" id="ARBA00007862"/>
    </source>
</evidence>